<dbReference type="Gene3D" id="3.40.50.300">
    <property type="entry name" value="P-loop containing nucleotide triphosphate hydrolases"/>
    <property type="match status" value="2"/>
</dbReference>
<keyword evidence="6" id="KW-0547">Nucleotide-binding</keyword>
<dbReference type="RefSeq" id="WP_344505314.1">
    <property type="nucleotide sequence ID" value="NZ_BAAAQD010000012.1"/>
</dbReference>
<dbReference type="Pfam" id="PF08352">
    <property type="entry name" value="oligo_HPY"/>
    <property type="match status" value="2"/>
</dbReference>
<keyword evidence="4" id="KW-1003">Cell membrane</keyword>
<keyword evidence="9" id="KW-0472">Membrane</keyword>
<evidence type="ECO:0000256" key="1">
    <source>
        <dbReference type="ARBA" id="ARBA00004202"/>
    </source>
</evidence>
<dbReference type="PROSITE" id="PS00211">
    <property type="entry name" value="ABC_TRANSPORTER_1"/>
    <property type="match status" value="1"/>
</dbReference>
<dbReference type="Pfam" id="PF00005">
    <property type="entry name" value="ABC_tran"/>
    <property type="match status" value="2"/>
</dbReference>
<gene>
    <name evidence="11" type="ORF">GCM10009827_057200</name>
</gene>
<evidence type="ECO:0000256" key="4">
    <source>
        <dbReference type="ARBA" id="ARBA00022475"/>
    </source>
</evidence>
<evidence type="ECO:0000313" key="12">
    <source>
        <dbReference type="Proteomes" id="UP001501470"/>
    </source>
</evidence>
<proteinExistence type="inferred from homology"/>
<sequence length="674" mass="72010">MSLLSVRDLTIVYDDVRAVAGASFNVASGERVGIVGESGSGKTTLALALMRLLPPWSKQESGSITIDGIELSDLPEERMRRLRGSKAGMVFQDPLTSFDPLRTLGDHLSEGLRAHGETDRGRRRDRAVQALRSVGMPAPRSQLARRPHELSGGMRQRGLIALGLSNDPLLVIADEPTTALDVTIQAQIMELFATIGAPGPQADMGLVIVSHNLGLIRQLCTRVIVMYGGRIVEDSPAPDFFARPRHPYAAALRDATPRITLRRGEVASIAGSAVDLADPPPGCPFEPRCTYRLDACAQSMPELLAIGGGHWVACFNHDAVGQAPRNAGADGPAPSPAPVLPEQPVKQLVVGEPLVVVRAATKVYRVRRRKLHALAGVDLDVRAGETVALVGESGSGKSTLAHLVLGLQPPTSGTVRVAGDNPADPRGGVRRQQRMQAVFQDPHGSLNPRQRVGDAIAEPLVNLGMPGDQRRRRVAELLDEVRLGQALAGRYPHELSGGQAQRVAIARALAARPELIVLDEPTASLDVSIQTHVIALLRDLQREHGLAYLFVSHDLVAVREIATRIAVMYLGRLVELAPWEQFFEQPLHPYSVALLSALPRVDLAPGAADRIVLAGEPPSPLDAPPGCPFQPRCPVAQDICATSPPPLSPVSSDRQVACHFPGSLISPGSSPTAR</sequence>
<evidence type="ECO:0000256" key="7">
    <source>
        <dbReference type="ARBA" id="ARBA00022840"/>
    </source>
</evidence>
<dbReference type="InterPro" id="IPR017871">
    <property type="entry name" value="ABC_transporter-like_CS"/>
</dbReference>
<evidence type="ECO:0000256" key="5">
    <source>
        <dbReference type="ARBA" id="ARBA00022519"/>
    </source>
</evidence>
<feature type="domain" description="ABC transporter" evidence="10">
    <location>
        <begin position="4"/>
        <end position="253"/>
    </location>
</feature>
<dbReference type="PANTHER" id="PTHR43297">
    <property type="entry name" value="OLIGOPEPTIDE TRANSPORT ATP-BINDING PROTEIN APPD"/>
    <property type="match status" value="1"/>
</dbReference>
<evidence type="ECO:0000256" key="9">
    <source>
        <dbReference type="ARBA" id="ARBA00023136"/>
    </source>
</evidence>
<keyword evidence="12" id="KW-1185">Reference proteome</keyword>
<dbReference type="Proteomes" id="UP001501470">
    <property type="component" value="Unassembled WGS sequence"/>
</dbReference>
<evidence type="ECO:0000256" key="3">
    <source>
        <dbReference type="ARBA" id="ARBA00022448"/>
    </source>
</evidence>
<organism evidence="11 12">
    <name type="scientific">Dactylosporangium maewongense</name>
    <dbReference type="NCBI Taxonomy" id="634393"/>
    <lineage>
        <taxon>Bacteria</taxon>
        <taxon>Bacillati</taxon>
        <taxon>Actinomycetota</taxon>
        <taxon>Actinomycetes</taxon>
        <taxon>Micromonosporales</taxon>
        <taxon>Micromonosporaceae</taxon>
        <taxon>Dactylosporangium</taxon>
    </lineage>
</organism>
<reference evidence="12" key="1">
    <citation type="journal article" date="2019" name="Int. J. Syst. Evol. Microbiol.">
        <title>The Global Catalogue of Microorganisms (GCM) 10K type strain sequencing project: providing services to taxonomists for standard genome sequencing and annotation.</title>
        <authorList>
            <consortium name="The Broad Institute Genomics Platform"/>
            <consortium name="The Broad Institute Genome Sequencing Center for Infectious Disease"/>
            <person name="Wu L."/>
            <person name="Ma J."/>
        </authorList>
    </citation>
    <scope>NUCLEOTIDE SEQUENCE [LARGE SCALE GENOMIC DNA]</scope>
    <source>
        <strain evidence="12">JCM 15933</strain>
    </source>
</reference>
<keyword evidence="3" id="KW-0813">Transport</keyword>
<dbReference type="SMART" id="SM00382">
    <property type="entry name" value="AAA"/>
    <property type="match status" value="2"/>
</dbReference>
<dbReference type="InterPro" id="IPR013563">
    <property type="entry name" value="Oligopep_ABC_C"/>
</dbReference>
<dbReference type="InterPro" id="IPR027417">
    <property type="entry name" value="P-loop_NTPase"/>
</dbReference>
<keyword evidence="8" id="KW-1278">Translocase</keyword>
<dbReference type="PANTHER" id="PTHR43297:SF14">
    <property type="entry name" value="ATPASE AAA-TYPE CORE DOMAIN-CONTAINING PROTEIN"/>
    <property type="match status" value="1"/>
</dbReference>
<dbReference type="NCBIfam" id="NF008453">
    <property type="entry name" value="PRK11308.1"/>
    <property type="match status" value="2"/>
</dbReference>
<evidence type="ECO:0000256" key="6">
    <source>
        <dbReference type="ARBA" id="ARBA00022741"/>
    </source>
</evidence>
<evidence type="ECO:0000256" key="2">
    <source>
        <dbReference type="ARBA" id="ARBA00005417"/>
    </source>
</evidence>
<dbReference type="SUPFAM" id="SSF52540">
    <property type="entry name" value="P-loop containing nucleoside triphosphate hydrolases"/>
    <property type="match status" value="2"/>
</dbReference>
<keyword evidence="5" id="KW-0997">Cell inner membrane</keyword>
<evidence type="ECO:0000259" key="10">
    <source>
        <dbReference type="PROSITE" id="PS50893"/>
    </source>
</evidence>
<keyword evidence="7 11" id="KW-0067">ATP-binding</keyword>
<accession>A0ABP4LW00</accession>
<protein>
    <submittedName>
        <fullName evidence="11">ABC transporter ATP-binding protein</fullName>
    </submittedName>
</protein>
<dbReference type="InterPro" id="IPR050388">
    <property type="entry name" value="ABC_Ni/Peptide_Import"/>
</dbReference>
<dbReference type="InterPro" id="IPR003593">
    <property type="entry name" value="AAA+_ATPase"/>
</dbReference>
<dbReference type="CDD" id="cd03257">
    <property type="entry name" value="ABC_NikE_OppD_transporters"/>
    <property type="match status" value="2"/>
</dbReference>
<dbReference type="GO" id="GO:0005524">
    <property type="term" value="F:ATP binding"/>
    <property type="evidence" value="ECO:0007669"/>
    <property type="project" value="UniProtKB-KW"/>
</dbReference>
<evidence type="ECO:0000256" key="8">
    <source>
        <dbReference type="ARBA" id="ARBA00022967"/>
    </source>
</evidence>
<feature type="domain" description="ABC transporter" evidence="10">
    <location>
        <begin position="357"/>
        <end position="595"/>
    </location>
</feature>
<name>A0ABP4LW00_9ACTN</name>
<comment type="subcellular location">
    <subcellularLocation>
        <location evidence="1">Cell membrane</location>
        <topology evidence="1">Peripheral membrane protein</topology>
    </subcellularLocation>
</comment>
<dbReference type="PROSITE" id="PS50893">
    <property type="entry name" value="ABC_TRANSPORTER_2"/>
    <property type="match status" value="2"/>
</dbReference>
<dbReference type="EMBL" id="BAAAQD010000012">
    <property type="protein sequence ID" value="GAA1531972.1"/>
    <property type="molecule type" value="Genomic_DNA"/>
</dbReference>
<comment type="caution">
    <text evidence="11">The sequence shown here is derived from an EMBL/GenBank/DDBJ whole genome shotgun (WGS) entry which is preliminary data.</text>
</comment>
<dbReference type="NCBIfam" id="TIGR01727">
    <property type="entry name" value="oligo_HPY"/>
    <property type="match status" value="2"/>
</dbReference>
<comment type="similarity">
    <text evidence="2">Belongs to the ABC transporter superfamily.</text>
</comment>
<dbReference type="InterPro" id="IPR003439">
    <property type="entry name" value="ABC_transporter-like_ATP-bd"/>
</dbReference>
<evidence type="ECO:0000313" key="11">
    <source>
        <dbReference type="EMBL" id="GAA1531972.1"/>
    </source>
</evidence>